<proteinExistence type="predicted"/>
<sequence>MISLADVDRWNVADIEVVFNVCAGQADHCSTQSSNLKNLDTFSTWDGDAADAAKRSVGRTRVDFDVHGNQVSAIAEAARAAAQKIETIKEVLARIRADAFIDHFVIDDNGTVRSTLQTVMSKEDHEKREGNRIALQLRVNQLLINAEAADDELAAAIRAADGELKPELIPPSAFDGTYAGVFGIASLGLPNYPDASLTDAETRNYYAEAERRLKVLNDTLAKSEMSTEQRALIAQELRNEIRSKARTLMADQARAAELFRAEPNKTMEQLVEHKGQKYGMTREQALEDIIRSSSTSRSSVNATLGVDPEKPILPDLKEVESRSSPRAGPTEVVPERFAGSATRMAAKVALPAALAFEVYNGYNEVSSGEASVPEATGSGIGAVGGAWAGAEYGAMAGTFGGPIGIGIGVVVGGVAGGIIGGSFGKQIGGLFD</sequence>
<feature type="region of interest" description="Disordered" evidence="1">
    <location>
        <begin position="292"/>
        <end position="311"/>
    </location>
</feature>
<name>A0AAW4GAI9_GORRU</name>
<evidence type="ECO:0000256" key="1">
    <source>
        <dbReference type="SAM" id="MobiDB-lite"/>
    </source>
</evidence>
<protein>
    <submittedName>
        <fullName evidence="2">Phage head morphogenesis protein</fullName>
    </submittedName>
</protein>
<dbReference type="RefSeq" id="WP_204718803.1">
    <property type="nucleotide sequence ID" value="NZ_JAFFGU010000015.1"/>
</dbReference>
<comment type="caution">
    <text evidence="2">The sequence shown here is derived from an EMBL/GenBank/DDBJ whole genome shotgun (WGS) entry which is preliminary data.</text>
</comment>
<evidence type="ECO:0000313" key="2">
    <source>
        <dbReference type="EMBL" id="MBM7280150.1"/>
    </source>
</evidence>
<dbReference type="EMBL" id="JAFFGU010000015">
    <property type="protein sequence ID" value="MBM7280150.1"/>
    <property type="molecule type" value="Genomic_DNA"/>
</dbReference>
<organism evidence="2 3">
    <name type="scientific">Gordonia rubripertincta</name>
    <name type="common">Rhodococcus corallinus</name>
    <dbReference type="NCBI Taxonomy" id="36822"/>
    <lineage>
        <taxon>Bacteria</taxon>
        <taxon>Bacillati</taxon>
        <taxon>Actinomycetota</taxon>
        <taxon>Actinomycetes</taxon>
        <taxon>Mycobacteriales</taxon>
        <taxon>Gordoniaceae</taxon>
        <taxon>Gordonia</taxon>
    </lineage>
</organism>
<dbReference type="Proteomes" id="UP001195196">
    <property type="component" value="Unassembled WGS sequence"/>
</dbReference>
<dbReference type="AlphaFoldDB" id="A0AAW4GAI9"/>
<evidence type="ECO:0000313" key="3">
    <source>
        <dbReference type="Proteomes" id="UP001195196"/>
    </source>
</evidence>
<accession>A0AAW4GAI9</accession>
<gene>
    <name evidence="2" type="ORF">JTZ10_20610</name>
</gene>
<reference evidence="2" key="1">
    <citation type="submission" date="2021-02" db="EMBL/GenBank/DDBJ databases">
        <title>Taxonomy, biology and ecology of Rhodococcus bacteria occurring in California pistachio and other woody hosts as revealed by genome sequence analyses.</title>
        <authorList>
            <person name="Riely B."/>
            <person name="Gai Y."/>
        </authorList>
    </citation>
    <scope>NUCLEOTIDE SEQUENCE</scope>
    <source>
        <strain evidence="2">BP-295</strain>
    </source>
</reference>